<accession>A0ABX6TQ52</accession>
<feature type="compositionally biased region" description="Acidic residues" evidence="5">
    <location>
        <begin position="286"/>
        <end position="304"/>
    </location>
</feature>
<organism evidence="6 7">
    <name type="scientific">Spodoptera eridania nucleopolyhedrovirus</name>
    <dbReference type="NCBI Taxonomy" id="2315721"/>
    <lineage>
        <taxon>Viruses</taxon>
        <taxon>Viruses incertae sedis</taxon>
        <taxon>Naldaviricetes</taxon>
        <taxon>Lefavirales</taxon>
        <taxon>Baculoviridae</taxon>
        <taxon>Alphabaculovirus</taxon>
        <taxon>Alphabaculovirus speridaniae</taxon>
    </lineage>
</organism>
<feature type="compositionally biased region" description="Low complexity" evidence="5">
    <location>
        <begin position="369"/>
        <end position="381"/>
    </location>
</feature>
<protein>
    <recommendedName>
        <fullName evidence="8">HOAR</fullName>
    </recommendedName>
</protein>
<feature type="region of interest" description="Disordered" evidence="5">
    <location>
        <begin position="733"/>
        <end position="758"/>
    </location>
</feature>
<feature type="region of interest" description="Disordered" evidence="5">
    <location>
        <begin position="240"/>
        <end position="442"/>
    </location>
</feature>
<proteinExistence type="predicted"/>
<dbReference type="GeneID" id="80539021"/>
<feature type="compositionally biased region" description="Low complexity" evidence="5">
    <location>
        <begin position="426"/>
        <end position="442"/>
    </location>
</feature>
<feature type="compositionally biased region" description="Basic residues" evidence="5">
    <location>
        <begin position="401"/>
        <end position="410"/>
    </location>
</feature>
<dbReference type="RefSeq" id="YP_010800417.1">
    <property type="nucleotide sequence ID" value="NC_076869.1"/>
</dbReference>
<reference evidence="6 7" key="1">
    <citation type="journal article" date="2020" name="Genomics">
        <title>Characterization of a novel alphabaculovirus isolated from the Southern armyworm, Spodoptera eridania (Cramer, 1782) (Lepidoptera: Noctuidae) and the evolution of odv-e66, a bacterium-acquired baculoviral chondroitinase gene.</title>
        <authorList>
            <person name="Rodrigues D.T."/>
            <person name="Peterson L."/>
            <person name="de Oliveira L.B."/>
            <person name="Sosa-Gomez D.R."/>
            <person name="Ribeiro B.M."/>
            <person name="Ardisson-Araujo D.M.P."/>
        </authorList>
    </citation>
    <scope>NUCLEOTIDE SEQUENCE [LARGE SCALE GENOMIC DNA]</scope>
    <source>
        <strain evidence="6">CNPSo-165</strain>
    </source>
</reference>
<feature type="compositionally biased region" description="Basic and acidic residues" evidence="5">
    <location>
        <begin position="329"/>
        <end position="341"/>
    </location>
</feature>
<keyword evidence="3" id="KW-0862">Zinc</keyword>
<evidence type="ECO:0000256" key="1">
    <source>
        <dbReference type="ARBA" id="ARBA00022723"/>
    </source>
</evidence>
<dbReference type="Proteomes" id="UP000831439">
    <property type="component" value="Segment"/>
</dbReference>
<keyword evidence="4" id="KW-0175">Coiled coil</keyword>
<evidence type="ECO:0000256" key="4">
    <source>
        <dbReference type="SAM" id="Coils"/>
    </source>
</evidence>
<evidence type="ECO:0000313" key="6">
    <source>
        <dbReference type="EMBL" id="QNV47851.1"/>
    </source>
</evidence>
<evidence type="ECO:0000256" key="3">
    <source>
        <dbReference type="ARBA" id="ARBA00022833"/>
    </source>
</evidence>
<dbReference type="EMBL" id="MT040195">
    <property type="protein sequence ID" value="QNV47851.1"/>
    <property type="molecule type" value="Genomic_DNA"/>
</dbReference>
<name>A0ABX6TQ52_9ABAC</name>
<evidence type="ECO:0000313" key="7">
    <source>
        <dbReference type="Proteomes" id="UP000831439"/>
    </source>
</evidence>
<evidence type="ECO:0008006" key="8">
    <source>
        <dbReference type="Google" id="ProtNLM"/>
    </source>
</evidence>
<feature type="coiled-coil region" evidence="4">
    <location>
        <begin position="445"/>
        <end position="472"/>
    </location>
</feature>
<dbReference type="InterPro" id="IPR017907">
    <property type="entry name" value="Znf_RING_CS"/>
</dbReference>
<dbReference type="PROSITE" id="PS00518">
    <property type="entry name" value="ZF_RING_1"/>
    <property type="match status" value="1"/>
</dbReference>
<feature type="compositionally biased region" description="Acidic residues" evidence="5">
    <location>
        <begin position="268"/>
        <end position="279"/>
    </location>
</feature>
<keyword evidence="1" id="KW-0479">Metal-binding</keyword>
<keyword evidence="2" id="KW-0863">Zinc-finger</keyword>
<evidence type="ECO:0000256" key="5">
    <source>
        <dbReference type="SAM" id="MobiDB-lite"/>
    </source>
</evidence>
<sequence>MVSSTPFVHIGDVNVNTKTWKFVQISFKNHYLYSNRFANLYNTIMEMNVNKDSSAFRNLLTMLTKSTVLEHVMLCMQNYIDHYTNLIKHNDHYSLISKFVMRLTSVSLEEALVDCTQLHERMQSIGQDLQVIDFECQTRKTLDAITTAVFPAVRNAYAVMQTNITRLTTKVKDLLLIYHLEDLTMQCQKCKRGYIYHQHKDCSHKLCAKCAFQSLLKVKFCVMCKKIAKIRNREIDNIDHSDSESEYSAASVANGEQTREHDSNNVSDVDDNVNDDDDNNNFYNTECEESNDGGEDNNDDEDNDQNSRCSEDNDQNSRCSEDNDQNSRCSERNSEDNDRNSRCSAATNVAAPASSGRNSAATAVDELSHQSSRSSHQSLRSNTPIHPRSLSNDDHSNSQQIRRRPKKRVRRVDSHSHSSLRKFSKEQSSSSPSASNSRLVIDNNNVNVDENLENITKHLQSLMEKKNQIDKKIAENSSVHSNESTITHLPEDVHFNDNANDLPENSIFSCETAAAVNSIRDDVEDHDTAYAIRMSLNFDHNETLDKIINNNPNEPAPVVDNEELLNMFDELSGSNSNDRRPLTNDLQSVQEHDFAVQEHQSIVIEPLIEQQSVKVDNIVPTTTSSSKNSNITLESQLPLVDRKPIIKIEPTNMMDESVDYFQYEYPHDDGVVIKFEKENTFLVDSPYDSQSNVNHDDNHDNDDDVILVCGSSFKPKKAPVKITTFSRVVREEYNNDDDDDESSPHLPPPFKKIKLEKQ</sequence>
<evidence type="ECO:0000256" key="2">
    <source>
        <dbReference type="ARBA" id="ARBA00022771"/>
    </source>
</evidence>
<keyword evidence="7" id="KW-1185">Reference proteome</keyword>